<comment type="caution">
    <text evidence="5">The sequence shown here is derived from an EMBL/GenBank/DDBJ whole genome shotgun (WGS) entry which is preliminary data.</text>
</comment>
<dbReference type="CDD" id="cd12317">
    <property type="entry name" value="RRM4_RBM19_RRM3_MRD1"/>
    <property type="match status" value="1"/>
</dbReference>
<dbReference type="PANTHER" id="PTHR10352">
    <property type="entry name" value="EUKARYOTIC TRANSLATION INITIATION FACTOR 3 SUBUNIT G"/>
    <property type="match status" value="1"/>
</dbReference>
<dbReference type="InterPro" id="IPR012677">
    <property type="entry name" value="Nucleotide-bd_a/b_plait_sf"/>
</dbReference>
<sequence length="627" mass="70428">MYLFKPFGEIAECENIIDKKTGKSKGFAVITFVFPENAAAAYAALDGSVFKGRMLHLLPGDEKRDDKALDPSNQKGLSAFQKEKQAKLKASAGKAHSWHALFLGANAVADTLANKLAVSKADLLTGDDESSADVWLALAETRLVRETREFLLQHGVKLDAFSRPATKRSDTVIIVKNLPANRDDEELKRMFGRFGDLKQFIMPPEGGVSAIVEMGNSVDAKKAFASLAYSRFRNQPLYLEWAPLDVFADRKEETKPSGSGQRKIKTEPKVEIKEEMVEAEEPEQEAEGTEPVEEVGATLFVKNLNFDTTDNTLEKHFSERWPVVKATVSLKKDAQHPGELLDGHAIEVKLSHREEQKDETVTRKRVSNLEQGDCTNIMVRNIPFQAVKKEITQLFSAFGQLKRVRLPKRVRLSAVVEVTVVLVSTPLRRLVLEWAKADDSVEDLRERTKEKFSGEKGFKKKKERLDAIKRKQACYQRKVASSLALKVSVLDYSRVGPKTAVLCSKVESVLSATEQDIKPAPPALNPHNISALQLSQSDTQLELYSFSQIHCGKNTSGRRASLDFDEIQLEPCRRRNSSIITELFPPDRSAWIFLKVYDHCGTLRRRPAERRRAPSCRVPPKRTRPTF</sequence>
<gene>
    <name evidence="5" type="ORF">QR680_003154</name>
</gene>
<reference evidence="5" key="1">
    <citation type="submission" date="2023-06" db="EMBL/GenBank/DDBJ databases">
        <title>Genomic analysis of the entomopathogenic nematode Steinernema hermaphroditum.</title>
        <authorList>
            <person name="Schwarz E.M."/>
            <person name="Heppert J.K."/>
            <person name="Baniya A."/>
            <person name="Schwartz H.T."/>
            <person name="Tan C.-H."/>
            <person name="Antoshechkin I."/>
            <person name="Sternberg P.W."/>
            <person name="Goodrich-Blair H."/>
            <person name="Dillman A.R."/>
        </authorList>
    </citation>
    <scope>NUCLEOTIDE SEQUENCE</scope>
    <source>
        <strain evidence="5">PS9179</strain>
        <tissue evidence="5">Whole animal</tissue>
    </source>
</reference>
<name>A0AA39H5L3_9BILA</name>
<accession>A0AA39H5L3</accession>
<protein>
    <recommendedName>
        <fullName evidence="4">RRM domain-containing protein</fullName>
    </recommendedName>
</protein>
<dbReference type="AlphaFoldDB" id="A0AA39H5L3"/>
<dbReference type="InterPro" id="IPR035979">
    <property type="entry name" value="RBD_domain_sf"/>
</dbReference>
<dbReference type="SMART" id="SM00360">
    <property type="entry name" value="RRM"/>
    <property type="match status" value="4"/>
</dbReference>
<evidence type="ECO:0000259" key="4">
    <source>
        <dbReference type="PROSITE" id="PS50102"/>
    </source>
</evidence>
<dbReference type="InterPro" id="IPR000504">
    <property type="entry name" value="RRM_dom"/>
</dbReference>
<dbReference type="Proteomes" id="UP001175271">
    <property type="component" value="Unassembled WGS sequence"/>
</dbReference>
<evidence type="ECO:0000313" key="5">
    <source>
        <dbReference type="EMBL" id="KAK0399670.1"/>
    </source>
</evidence>
<evidence type="ECO:0000256" key="3">
    <source>
        <dbReference type="SAM" id="MobiDB-lite"/>
    </source>
</evidence>
<evidence type="ECO:0000256" key="1">
    <source>
        <dbReference type="ARBA" id="ARBA00022884"/>
    </source>
</evidence>
<dbReference type="GO" id="GO:0003723">
    <property type="term" value="F:RNA binding"/>
    <property type="evidence" value="ECO:0007669"/>
    <property type="project" value="UniProtKB-UniRule"/>
</dbReference>
<proteinExistence type="predicted"/>
<feature type="domain" description="RRM" evidence="4">
    <location>
        <begin position="1"/>
        <end position="62"/>
    </location>
</feature>
<feature type="region of interest" description="Disordered" evidence="3">
    <location>
        <begin position="608"/>
        <end position="627"/>
    </location>
</feature>
<keyword evidence="1 2" id="KW-0694">RNA-binding</keyword>
<organism evidence="5 6">
    <name type="scientific">Steinernema hermaphroditum</name>
    <dbReference type="NCBI Taxonomy" id="289476"/>
    <lineage>
        <taxon>Eukaryota</taxon>
        <taxon>Metazoa</taxon>
        <taxon>Ecdysozoa</taxon>
        <taxon>Nematoda</taxon>
        <taxon>Chromadorea</taxon>
        <taxon>Rhabditida</taxon>
        <taxon>Tylenchina</taxon>
        <taxon>Panagrolaimomorpha</taxon>
        <taxon>Strongyloidoidea</taxon>
        <taxon>Steinernematidae</taxon>
        <taxon>Steinernema</taxon>
    </lineage>
</organism>
<feature type="domain" description="RRM" evidence="4">
    <location>
        <begin position="171"/>
        <end position="244"/>
    </location>
</feature>
<evidence type="ECO:0000256" key="2">
    <source>
        <dbReference type="PROSITE-ProRule" id="PRU00176"/>
    </source>
</evidence>
<keyword evidence="6" id="KW-1185">Reference proteome</keyword>
<dbReference type="Gene3D" id="3.30.70.330">
    <property type="match status" value="4"/>
</dbReference>
<dbReference type="PROSITE" id="PS50102">
    <property type="entry name" value="RRM"/>
    <property type="match status" value="2"/>
</dbReference>
<dbReference type="Pfam" id="PF00076">
    <property type="entry name" value="RRM_1"/>
    <property type="match status" value="2"/>
</dbReference>
<evidence type="ECO:0000313" key="6">
    <source>
        <dbReference type="Proteomes" id="UP001175271"/>
    </source>
</evidence>
<dbReference type="EMBL" id="JAUCMV010000005">
    <property type="protein sequence ID" value="KAK0399670.1"/>
    <property type="molecule type" value="Genomic_DNA"/>
</dbReference>
<dbReference type="SUPFAM" id="SSF54928">
    <property type="entry name" value="RNA-binding domain, RBD"/>
    <property type="match status" value="2"/>
</dbReference>